<comment type="subcellular location">
    <subcellularLocation>
        <location evidence="1">Cell membrane</location>
        <topology evidence="1">Multi-pass membrane protein</topology>
    </subcellularLocation>
</comment>
<keyword evidence="2" id="KW-1003">Cell membrane</keyword>
<dbReference type="InterPro" id="IPR003339">
    <property type="entry name" value="ABC/ECF_trnsptr_transmembrane"/>
</dbReference>
<dbReference type="InterPro" id="IPR012809">
    <property type="entry name" value="ECF_CbiQ"/>
</dbReference>
<name>A0A0W8F7D7_9ZZZZ</name>
<feature type="transmembrane region" description="Helical" evidence="6">
    <location>
        <begin position="105"/>
        <end position="127"/>
    </location>
</feature>
<keyword evidence="3 6" id="KW-0812">Transmembrane</keyword>
<reference evidence="7" key="1">
    <citation type="journal article" date="2015" name="Proc. Natl. Acad. Sci. U.S.A.">
        <title>Networks of energetic and metabolic interactions define dynamics in microbial communities.</title>
        <authorList>
            <person name="Embree M."/>
            <person name="Liu J.K."/>
            <person name="Al-Bassam M.M."/>
            <person name="Zengler K."/>
        </authorList>
    </citation>
    <scope>NUCLEOTIDE SEQUENCE</scope>
</reference>
<evidence type="ECO:0000256" key="4">
    <source>
        <dbReference type="ARBA" id="ARBA00022989"/>
    </source>
</evidence>
<evidence type="ECO:0000256" key="1">
    <source>
        <dbReference type="ARBA" id="ARBA00004651"/>
    </source>
</evidence>
<proteinExistence type="predicted"/>
<dbReference type="PANTHER" id="PTHR34857">
    <property type="entry name" value="SLL0384 PROTEIN"/>
    <property type="match status" value="1"/>
</dbReference>
<keyword evidence="4 6" id="KW-1133">Transmembrane helix</keyword>
<dbReference type="GO" id="GO:0006824">
    <property type="term" value="P:cobalt ion transport"/>
    <property type="evidence" value="ECO:0007669"/>
    <property type="project" value="InterPro"/>
</dbReference>
<feature type="transmembrane region" description="Helical" evidence="6">
    <location>
        <begin position="71"/>
        <end position="93"/>
    </location>
</feature>
<evidence type="ECO:0000256" key="5">
    <source>
        <dbReference type="ARBA" id="ARBA00023136"/>
    </source>
</evidence>
<feature type="transmembrane region" description="Helical" evidence="6">
    <location>
        <begin position="147"/>
        <end position="165"/>
    </location>
</feature>
<dbReference type="GO" id="GO:0043190">
    <property type="term" value="C:ATP-binding cassette (ABC) transporter complex"/>
    <property type="evidence" value="ECO:0007669"/>
    <property type="project" value="InterPro"/>
</dbReference>
<keyword evidence="5 6" id="KW-0472">Membrane</keyword>
<feature type="transmembrane region" description="Helical" evidence="6">
    <location>
        <begin position="45"/>
        <end position="65"/>
    </location>
</feature>
<dbReference type="Pfam" id="PF02361">
    <property type="entry name" value="CbiQ"/>
    <property type="match status" value="1"/>
</dbReference>
<organism evidence="7">
    <name type="scientific">hydrocarbon metagenome</name>
    <dbReference type="NCBI Taxonomy" id="938273"/>
    <lineage>
        <taxon>unclassified sequences</taxon>
        <taxon>metagenomes</taxon>
        <taxon>ecological metagenomes</taxon>
    </lineage>
</organism>
<evidence type="ECO:0000313" key="7">
    <source>
        <dbReference type="EMBL" id="KUG16769.1"/>
    </source>
</evidence>
<protein>
    <submittedName>
        <fullName evidence="7">Transmembrane component nikq of energizing module of nickel ecf transporter</fullName>
    </submittedName>
</protein>
<feature type="transmembrane region" description="Helical" evidence="6">
    <location>
        <begin position="21"/>
        <end position="38"/>
    </location>
</feature>
<gene>
    <name evidence="7" type="ORF">ASZ90_013506</name>
</gene>
<dbReference type="InterPro" id="IPR051611">
    <property type="entry name" value="ECF_transporter_component"/>
</dbReference>
<dbReference type="CDD" id="cd16914">
    <property type="entry name" value="EcfT"/>
    <property type="match status" value="1"/>
</dbReference>
<accession>A0A0W8F7D7</accession>
<dbReference type="PANTHER" id="PTHR34857:SF2">
    <property type="entry name" value="SLL0384 PROTEIN"/>
    <property type="match status" value="1"/>
</dbReference>
<comment type="caution">
    <text evidence="7">The sequence shown here is derived from an EMBL/GenBank/DDBJ whole genome shotgun (WGS) entry which is preliminary data.</text>
</comment>
<dbReference type="NCBIfam" id="TIGR02454">
    <property type="entry name" value="ECF_T_CbiQ"/>
    <property type="match status" value="1"/>
</dbReference>
<dbReference type="EMBL" id="LNQE01001480">
    <property type="protein sequence ID" value="KUG16769.1"/>
    <property type="molecule type" value="Genomic_DNA"/>
</dbReference>
<evidence type="ECO:0000256" key="6">
    <source>
        <dbReference type="SAM" id="Phobius"/>
    </source>
</evidence>
<evidence type="ECO:0000256" key="3">
    <source>
        <dbReference type="ARBA" id="ARBA00022692"/>
    </source>
</evidence>
<dbReference type="AlphaFoldDB" id="A0A0W8F7D7"/>
<sequence>MSIFDPERYSDLDSPLHRWETQVKLISLFILLISIVIARGIGQALAGLIVSMLLVLISGLPLHHVLRFMKWPFLFLLPLLVILPITAGGDNLFSYHILTVSRQGLQLGVLFMIRGIAAALLALIMVGTAPFNVNINALRSLGMPGPLTQIFLFAYRYIFLFYDDLQTMRRSLASKGFEMRSSARSARILAVSVAMLLIRSYERSEDVFNAMLSRGYQGRLPSGQKMMIKGDDLLKGFLVIAAALIIQYV</sequence>
<evidence type="ECO:0000256" key="2">
    <source>
        <dbReference type="ARBA" id="ARBA00022475"/>
    </source>
</evidence>